<accession>A0A7X2Z4G3</accession>
<evidence type="ECO:0000313" key="4">
    <source>
        <dbReference type="Proteomes" id="UP000681290"/>
    </source>
</evidence>
<dbReference type="Proteomes" id="UP000681290">
    <property type="component" value="Unassembled WGS sequence"/>
</dbReference>
<evidence type="ECO:0000313" key="3">
    <source>
        <dbReference type="Proteomes" id="UP000447876"/>
    </source>
</evidence>
<comment type="caution">
    <text evidence="2">The sequence shown here is derived from an EMBL/GenBank/DDBJ whole genome shotgun (WGS) entry which is preliminary data.</text>
</comment>
<dbReference type="EMBL" id="BOSM01000005">
    <property type="protein sequence ID" value="GIP59320.1"/>
    <property type="molecule type" value="Genomic_DNA"/>
</dbReference>
<dbReference type="Proteomes" id="UP000447876">
    <property type="component" value="Unassembled WGS sequence"/>
</dbReference>
<name>A0A7X2Z4G3_9BACL</name>
<dbReference type="EMBL" id="WNZW01000012">
    <property type="protein sequence ID" value="MUG47379.1"/>
    <property type="molecule type" value="Genomic_DNA"/>
</dbReference>
<reference evidence="1 4" key="2">
    <citation type="submission" date="2021-03" db="EMBL/GenBank/DDBJ databases">
        <title>Antimicrobial resistance genes in bacteria isolated from Japanese honey, and their potential for conferring macrolide and lincosamide resistance in the American foulbrood pathogen Paenibacillus larvae.</title>
        <authorList>
            <person name="Okamoto M."/>
            <person name="Kumagai M."/>
            <person name="Kanamori H."/>
            <person name="Takamatsu D."/>
        </authorList>
    </citation>
    <scope>NUCLEOTIDE SEQUENCE [LARGE SCALE GENOMIC DNA]</scope>
    <source>
        <strain evidence="1 4">J15TS10</strain>
    </source>
</reference>
<evidence type="ECO:0000313" key="2">
    <source>
        <dbReference type="EMBL" id="MUG47379.1"/>
    </source>
</evidence>
<dbReference type="RefSeq" id="WP_155612757.1">
    <property type="nucleotide sequence ID" value="NZ_BOSM01000005.1"/>
</dbReference>
<protein>
    <submittedName>
        <fullName evidence="2">Uncharacterized protein</fullName>
    </submittedName>
</protein>
<dbReference type="AlphaFoldDB" id="A0A7X2Z4G3"/>
<gene>
    <name evidence="2" type="ORF">GNP95_20725</name>
    <name evidence="1" type="ORF">J15TS10_31340</name>
</gene>
<evidence type="ECO:0000313" key="1">
    <source>
        <dbReference type="EMBL" id="GIP59320.1"/>
    </source>
</evidence>
<sequence>MFDYLKQYIFDDPEDDVVWENKHAFFSIDEGEIEETEEILGRRLPLEL</sequence>
<keyword evidence="4" id="KW-1185">Reference proteome</keyword>
<reference evidence="2 3" key="1">
    <citation type="submission" date="2019-11" db="EMBL/GenBank/DDBJ databases">
        <title>Draft genome sequences of five Paenibacillus species of dairy origin.</title>
        <authorList>
            <person name="Olajide A.M."/>
            <person name="Chen S."/>
            <person name="Lapointe G."/>
        </authorList>
    </citation>
    <scope>NUCLEOTIDE SEQUENCE [LARGE SCALE GENOMIC DNA]</scope>
    <source>
        <strain evidence="2 3">12CR55</strain>
    </source>
</reference>
<organism evidence="2 3">
    <name type="scientific">Paenibacillus woosongensis</name>
    <dbReference type="NCBI Taxonomy" id="307580"/>
    <lineage>
        <taxon>Bacteria</taxon>
        <taxon>Bacillati</taxon>
        <taxon>Bacillota</taxon>
        <taxon>Bacilli</taxon>
        <taxon>Bacillales</taxon>
        <taxon>Paenibacillaceae</taxon>
        <taxon>Paenibacillus</taxon>
    </lineage>
</organism>
<proteinExistence type="predicted"/>